<dbReference type="PANTHER" id="PTHR33420">
    <property type="entry name" value="FIMBRIAL SUBUNIT ELFA-RELATED"/>
    <property type="match status" value="1"/>
</dbReference>
<dbReference type="InterPro" id="IPR000259">
    <property type="entry name" value="Adhesion_dom_fimbrial"/>
</dbReference>
<gene>
    <name evidence="3" type="ORF">DWU98_06375</name>
</gene>
<sequence>MKSIKLVCAIAAITGFVAAGSAFAQTSGGQITFTGVVSDSSCVISGGPGTGGGGGNFSVALDPVSNTVLAAPGAVANPKTFVFRISDGSGTGECADGTIATVSFNPVGNDPIDPTTGNLTNTLAGESNVQVQLLNDAGTAINLFNPNNSVVSNPVTGGIASIQMQAQYYAKTATTTPGQFNSTLRYTVVYN</sequence>
<dbReference type="EMBL" id="QRBE01000003">
    <property type="protein sequence ID" value="RDS82774.1"/>
    <property type="molecule type" value="Genomic_DNA"/>
</dbReference>
<feature type="signal peptide" evidence="1">
    <location>
        <begin position="1"/>
        <end position="24"/>
    </location>
</feature>
<evidence type="ECO:0000256" key="1">
    <source>
        <dbReference type="SAM" id="SignalP"/>
    </source>
</evidence>
<evidence type="ECO:0000259" key="2">
    <source>
        <dbReference type="Pfam" id="PF00419"/>
    </source>
</evidence>
<keyword evidence="1" id="KW-0732">Signal</keyword>
<reference evidence="3 4" key="1">
    <citation type="submission" date="2018-07" db="EMBL/GenBank/DDBJ databases">
        <title>Dyella monticola sp. nov. and Dyella psychrodurans sp. nov. isolated from monsoon evergreen broad-leaved forest soil of Dinghu Mountain, China.</title>
        <authorList>
            <person name="Gao Z."/>
            <person name="Qiu L."/>
        </authorList>
    </citation>
    <scope>NUCLEOTIDE SEQUENCE [LARGE SCALE GENOMIC DNA]</scope>
    <source>
        <strain evidence="3 4">4G-K06</strain>
    </source>
</reference>
<dbReference type="GO" id="GO:0043709">
    <property type="term" value="P:cell adhesion involved in single-species biofilm formation"/>
    <property type="evidence" value="ECO:0007669"/>
    <property type="project" value="TreeGrafter"/>
</dbReference>
<dbReference type="GO" id="GO:0009289">
    <property type="term" value="C:pilus"/>
    <property type="evidence" value="ECO:0007669"/>
    <property type="project" value="InterPro"/>
</dbReference>
<dbReference type="AlphaFoldDB" id="A0A370X2Y1"/>
<feature type="domain" description="Fimbrial-type adhesion" evidence="2">
    <location>
        <begin position="31"/>
        <end position="190"/>
    </location>
</feature>
<dbReference type="Pfam" id="PF00419">
    <property type="entry name" value="Fimbrial"/>
    <property type="match status" value="1"/>
</dbReference>
<dbReference type="InterPro" id="IPR036937">
    <property type="entry name" value="Adhesion_dom_fimbrial_sf"/>
</dbReference>
<evidence type="ECO:0000313" key="3">
    <source>
        <dbReference type="EMBL" id="RDS82774.1"/>
    </source>
</evidence>
<dbReference type="RefSeq" id="WP_147293233.1">
    <property type="nucleotide sequence ID" value="NZ_QRBE01000003.1"/>
</dbReference>
<proteinExistence type="predicted"/>
<keyword evidence="4" id="KW-1185">Reference proteome</keyword>
<name>A0A370X2Y1_9GAMM</name>
<protein>
    <submittedName>
        <fullName evidence="3">Type 1 fimbrial protein</fullName>
    </submittedName>
</protein>
<dbReference type="PANTHER" id="PTHR33420:SF10">
    <property type="entry name" value="FIMBRIAE MAJOR SUBUNIT"/>
    <property type="match status" value="1"/>
</dbReference>
<dbReference type="Gene3D" id="2.60.40.1090">
    <property type="entry name" value="Fimbrial-type adhesion domain"/>
    <property type="match status" value="1"/>
</dbReference>
<dbReference type="Proteomes" id="UP000254258">
    <property type="component" value="Unassembled WGS sequence"/>
</dbReference>
<dbReference type="InterPro" id="IPR050263">
    <property type="entry name" value="Bact_Fimbrial_Adh_Pro"/>
</dbReference>
<dbReference type="SUPFAM" id="SSF49401">
    <property type="entry name" value="Bacterial adhesins"/>
    <property type="match status" value="1"/>
</dbReference>
<organism evidence="3 4">
    <name type="scientific">Dyella monticola</name>
    <dbReference type="NCBI Taxonomy" id="1927958"/>
    <lineage>
        <taxon>Bacteria</taxon>
        <taxon>Pseudomonadati</taxon>
        <taxon>Pseudomonadota</taxon>
        <taxon>Gammaproteobacteria</taxon>
        <taxon>Lysobacterales</taxon>
        <taxon>Rhodanobacteraceae</taxon>
        <taxon>Dyella</taxon>
    </lineage>
</organism>
<dbReference type="InterPro" id="IPR008966">
    <property type="entry name" value="Adhesion_dom_sf"/>
</dbReference>
<evidence type="ECO:0000313" key="4">
    <source>
        <dbReference type="Proteomes" id="UP000254258"/>
    </source>
</evidence>
<accession>A0A370X2Y1</accession>
<feature type="chain" id="PRO_5017027673" evidence="1">
    <location>
        <begin position="25"/>
        <end position="191"/>
    </location>
</feature>
<comment type="caution">
    <text evidence="3">The sequence shown here is derived from an EMBL/GenBank/DDBJ whole genome shotgun (WGS) entry which is preliminary data.</text>
</comment>